<dbReference type="EMBL" id="CP038802">
    <property type="protein sequence ID" value="UTY27661.1"/>
    <property type="molecule type" value="Genomic_DNA"/>
</dbReference>
<accession>A0ABY5HU10</accession>
<dbReference type="RefSeq" id="WP_255805691.1">
    <property type="nucleotide sequence ID" value="NZ_CP038802.1"/>
</dbReference>
<dbReference type="Proteomes" id="UP001059401">
    <property type="component" value="Chromosome"/>
</dbReference>
<gene>
    <name evidence="1" type="ORF">E4N76_00670</name>
</gene>
<name>A0ABY5HU10_9SPIR</name>
<sequence length="67" mass="7799">MIDTYYLNGRLHWRIYCSTCERFLGDTAPLEQHIDRQVEASGICPYCKGKIHDKKKDALKSPRKTAK</sequence>
<protein>
    <submittedName>
        <fullName evidence="1">Uncharacterized protein</fullName>
    </submittedName>
</protein>
<proteinExistence type="predicted"/>
<reference evidence="1" key="1">
    <citation type="submission" date="2019-04" db="EMBL/GenBank/DDBJ databases">
        <title>Whole genome sequencing of oral phylogroup 2 treponemes.</title>
        <authorList>
            <person name="Chan Y."/>
            <person name="Zeng H.H."/>
            <person name="Yu X.L."/>
            <person name="Leung W.K."/>
            <person name="Watt R.M."/>
        </authorList>
    </citation>
    <scope>NUCLEOTIDE SEQUENCE</scope>
    <source>
        <strain evidence="1">OMZ 847</strain>
    </source>
</reference>
<keyword evidence="2" id="KW-1185">Reference proteome</keyword>
<organism evidence="1 2">
    <name type="scientific">Treponema putidum</name>
    <dbReference type="NCBI Taxonomy" id="221027"/>
    <lineage>
        <taxon>Bacteria</taxon>
        <taxon>Pseudomonadati</taxon>
        <taxon>Spirochaetota</taxon>
        <taxon>Spirochaetia</taxon>
        <taxon>Spirochaetales</taxon>
        <taxon>Treponemataceae</taxon>
        <taxon>Treponema</taxon>
    </lineage>
</organism>
<evidence type="ECO:0000313" key="2">
    <source>
        <dbReference type="Proteomes" id="UP001059401"/>
    </source>
</evidence>
<evidence type="ECO:0000313" key="1">
    <source>
        <dbReference type="EMBL" id="UTY27661.1"/>
    </source>
</evidence>